<sequence length="85" mass="9571">MDSKDPRDPDYPESRWLVVGPRAFVSVLLLVGFSYAGFQVRPVVGWVVVALAVGWVAVSVVLAVRASDHRWYAFWERLGRPFHSA</sequence>
<evidence type="ECO:0000256" key="1">
    <source>
        <dbReference type="SAM" id="Phobius"/>
    </source>
</evidence>
<keyword evidence="1" id="KW-1133">Transmembrane helix</keyword>
<organism evidence="2 3">
    <name type="scientific">Actinokineospora auranticolor</name>
    <dbReference type="NCBI Taxonomy" id="155976"/>
    <lineage>
        <taxon>Bacteria</taxon>
        <taxon>Bacillati</taxon>
        <taxon>Actinomycetota</taxon>
        <taxon>Actinomycetes</taxon>
        <taxon>Pseudonocardiales</taxon>
        <taxon>Pseudonocardiaceae</taxon>
        <taxon>Actinokineospora</taxon>
    </lineage>
</organism>
<dbReference type="AlphaFoldDB" id="A0A2S6GHY6"/>
<gene>
    <name evidence="2" type="ORF">CLV40_11749</name>
</gene>
<dbReference type="RefSeq" id="WP_104481582.1">
    <property type="nucleotide sequence ID" value="NZ_CP154825.1"/>
</dbReference>
<evidence type="ECO:0000313" key="2">
    <source>
        <dbReference type="EMBL" id="PPK64810.1"/>
    </source>
</evidence>
<accession>A0A2S6GHY6</accession>
<name>A0A2S6GHY6_9PSEU</name>
<feature type="transmembrane region" description="Helical" evidence="1">
    <location>
        <begin position="16"/>
        <end position="37"/>
    </location>
</feature>
<protein>
    <submittedName>
        <fullName evidence="2">Uncharacterized protein</fullName>
    </submittedName>
</protein>
<evidence type="ECO:0000313" key="3">
    <source>
        <dbReference type="Proteomes" id="UP000239203"/>
    </source>
</evidence>
<keyword evidence="3" id="KW-1185">Reference proteome</keyword>
<dbReference type="EMBL" id="PTIX01000017">
    <property type="protein sequence ID" value="PPK64810.1"/>
    <property type="molecule type" value="Genomic_DNA"/>
</dbReference>
<dbReference type="Proteomes" id="UP000239203">
    <property type="component" value="Unassembled WGS sequence"/>
</dbReference>
<keyword evidence="1" id="KW-0812">Transmembrane</keyword>
<keyword evidence="1" id="KW-0472">Membrane</keyword>
<feature type="transmembrane region" description="Helical" evidence="1">
    <location>
        <begin position="43"/>
        <end position="64"/>
    </location>
</feature>
<proteinExistence type="predicted"/>
<reference evidence="2 3" key="1">
    <citation type="submission" date="2018-02" db="EMBL/GenBank/DDBJ databases">
        <title>Genomic Encyclopedia of Archaeal and Bacterial Type Strains, Phase II (KMG-II): from individual species to whole genera.</title>
        <authorList>
            <person name="Goeker M."/>
        </authorList>
    </citation>
    <scope>NUCLEOTIDE SEQUENCE [LARGE SCALE GENOMIC DNA]</scope>
    <source>
        <strain evidence="2 3">YU 961-1</strain>
    </source>
</reference>
<comment type="caution">
    <text evidence="2">The sequence shown here is derived from an EMBL/GenBank/DDBJ whole genome shotgun (WGS) entry which is preliminary data.</text>
</comment>